<reference evidence="2 3" key="1">
    <citation type="submission" date="2019-05" db="EMBL/GenBank/DDBJ databases">
        <title>Another draft genome of Portunus trituberculatus and its Hox gene families provides insights of decapod evolution.</title>
        <authorList>
            <person name="Jeong J.-H."/>
            <person name="Song I."/>
            <person name="Kim S."/>
            <person name="Choi T."/>
            <person name="Kim D."/>
            <person name="Ryu S."/>
            <person name="Kim W."/>
        </authorList>
    </citation>
    <scope>NUCLEOTIDE SEQUENCE [LARGE SCALE GENOMIC DNA]</scope>
    <source>
        <tissue evidence="2">Muscle</tissue>
    </source>
</reference>
<dbReference type="EMBL" id="VSRR010115311">
    <property type="protein sequence ID" value="MPC98727.1"/>
    <property type="molecule type" value="Genomic_DNA"/>
</dbReference>
<sequence length="71" mass="7596">MQHCTYTPQPAGATTTIATTTITATVTLAMGKQKNKKVIKKGPLKMTVHKGYGQRNCGIYGLEKLPDSSAD</sequence>
<protein>
    <submittedName>
        <fullName evidence="2">Uncharacterized protein</fullName>
    </submittedName>
</protein>
<feature type="transmembrane region" description="Helical" evidence="1">
    <location>
        <begin position="12"/>
        <end position="31"/>
    </location>
</feature>
<comment type="caution">
    <text evidence="2">The sequence shown here is derived from an EMBL/GenBank/DDBJ whole genome shotgun (WGS) entry which is preliminary data.</text>
</comment>
<proteinExistence type="predicted"/>
<keyword evidence="1" id="KW-1133">Transmembrane helix</keyword>
<keyword evidence="1" id="KW-0472">Membrane</keyword>
<organism evidence="2 3">
    <name type="scientific">Portunus trituberculatus</name>
    <name type="common">Swimming crab</name>
    <name type="synonym">Neptunus trituberculatus</name>
    <dbReference type="NCBI Taxonomy" id="210409"/>
    <lineage>
        <taxon>Eukaryota</taxon>
        <taxon>Metazoa</taxon>
        <taxon>Ecdysozoa</taxon>
        <taxon>Arthropoda</taxon>
        <taxon>Crustacea</taxon>
        <taxon>Multicrustacea</taxon>
        <taxon>Malacostraca</taxon>
        <taxon>Eumalacostraca</taxon>
        <taxon>Eucarida</taxon>
        <taxon>Decapoda</taxon>
        <taxon>Pleocyemata</taxon>
        <taxon>Brachyura</taxon>
        <taxon>Eubrachyura</taxon>
        <taxon>Portunoidea</taxon>
        <taxon>Portunidae</taxon>
        <taxon>Portuninae</taxon>
        <taxon>Portunus</taxon>
    </lineage>
</organism>
<dbReference type="AlphaFoldDB" id="A0A5B7JZX9"/>
<dbReference type="Proteomes" id="UP000324222">
    <property type="component" value="Unassembled WGS sequence"/>
</dbReference>
<evidence type="ECO:0000313" key="2">
    <source>
        <dbReference type="EMBL" id="MPC98727.1"/>
    </source>
</evidence>
<keyword evidence="1" id="KW-0812">Transmembrane</keyword>
<accession>A0A5B7JZX9</accession>
<gene>
    <name evidence="2" type="ORF">E2C01_094108</name>
</gene>
<evidence type="ECO:0000256" key="1">
    <source>
        <dbReference type="SAM" id="Phobius"/>
    </source>
</evidence>
<name>A0A5B7JZX9_PORTR</name>
<evidence type="ECO:0000313" key="3">
    <source>
        <dbReference type="Proteomes" id="UP000324222"/>
    </source>
</evidence>
<keyword evidence="3" id="KW-1185">Reference proteome</keyword>